<dbReference type="AlphaFoldDB" id="A0A225CCG3"/>
<dbReference type="SUPFAM" id="SSF56784">
    <property type="entry name" value="HAD-like"/>
    <property type="match status" value="1"/>
</dbReference>
<dbReference type="InterPro" id="IPR023214">
    <property type="entry name" value="HAD_sf"/>
</dbReference>
<dbReference type="Gene3D" id="3.40.50.1000">
    <property type="entry name" value="HAD superfamily/HAD-like"/>
    <property type="match status" value="1"/>
</dbReference>
<accession>A0A225CCG3</accession>
<dbReference type="InterPro" id="IPR036412">
    <property type="entry name" value="HAD-like_sf"/>
</dbReference>
<protein>
    <recommendedName>
        <fullName evidence="3">Hydrolase</fullName>
    </recommendedName>
</protein>
<dbReference type="RefSeq" id="WP_133065154.1">
    <property type="nucleotide sequence ID" value="NZ_CP040788.1"/>
</dbReference>
<evidence type="ECO:0008006" key="3">
    <source>
        <dbReference type="Google" id="ProtNLM"/>
    </source>
</evidence>
<keyword evidence="2" id="KW-1185">Reference proteome</keyword>
<gene>
    <name evidence="1" type="ORF">B5P24_09485</name>
</gene>
<organism evidence="1 2">
    <name type="scientific">Clavibacter tessellarius</name>
    <dbReference type="NCBI Taxonomy" id="31965"/>
    <lineage>
        <taxon>Bacteria</taxon>
        <taxon>Bacillati</taxon>
        <taxon>Actinomycetota</taxon>
        <taxon>Actinomycetes</taxon>
        <taxon>Micrococcales</taxon>
        <taxon>Microbacteriaceae</taxon>
        <taxon>Clavibacter</taxon>
    </lineage>
</organism>
<name>A0A225CCG3_9MICO</name>
<comment type="caution">
    <text evidence="1">The sequence shown here is derived from an EMBL/GenBank/DDBJ whole genome shotgun (WGS) entry which is preliminary data.</text>
</comment>
<evidence type="ECO:0000313" key="1">
    <source>
        <dbReference type="EMBL" id="OQJ64437.1"/>
    </source>
</evidence>
<proteinExistence type="predicted"/>
<dbReference type="OrthoDB" id="3851389at2"/>
<sequence length="248" mass="25215">MTTPGRTLVFDFDGTVSLGDGPVLRYAHHVAETLPGDDARTRFAAAVAAGLRDIGRPHGAIDGYALVQGLAARHEVPERLLSAAFLASRAELGGPHAPVVAPAGLGCFLRGLEGRAIRVLVTNSPAVRIPEALAALGIAGGFDEVVTGAGKPAGMGAVLDRLDPGPAAGPPAARLLSVGDLWVNDLEPAHARGFRTALVGPAASADDRATYRAATVAGLYADIRAWLDGAPSPATSSLAAPHGKQMHA</sequence>
<reference evidence="1" key="1">
    <citation type="submission" date="2017-08" db="EMBL/GenBank/DDBJ databases">
        <title>Genomes of multiple Clavibacter strains from different subspecies.</title>
        <authorList>
            <person name="Yuan X.-K."/>
            <person name="Li X.-S."/>
            <person name="Nie J."/>
            <person name="De Boer S.H."/>
        </authorList>
    </citation>
    <scope>NUCLEOTIDE SEQUENCE [LARGE SCALE GENOMIC DNA]</scope>
    <source>
        <strain evidence="1">ATCC 33566</strain>
    </source>
</reference>
<dbReference type="Proteomes" id="UP000215316">
    <property type="component" value="Unassembled WGS sequence"/>
</dbReference>
<evidence type="ECO:0000313" key="2">
    <source>
        <dbReference type="Proteomes" id="UP000215316"/>
    </source>
</evidence>
<dbReference type="EMBL" id="MZMQ01000001">
    <property type="protein sequence ID" value="OQJ64437.1"/>
    <property type="molecule type" value="Genomic_DNA"/>
</dbReference>